<evidence type="ECO:0000256" key="5">
    <source>
        <dbReference type="ARBA" id="ARBA00022989"/>
    </source>
</evidence>
<feature type="transmembrane region" description="Helical" evidence="7">
    <location>
        <begin position="158"/>
        <end position="179"/>
    </location>
</feature>
<feature type="transmembrane region" description="Helical" evidence="7">
    <location>
        <begin position="125"/>
        <end position="146"/>
    </location>
</feature>
<dbReference type="STRING" id="1293.SH09_01190"/>
<dbReference type="RefSeq" id="WP_042737785.1">
    <property type="nucleotide sequence ID" value="NZ_BKAX01000006.1"/>
</dbReference>
<dbReference type="EMBL" id="BKAX01000006">
    <property type="protein sequence ID" value="GEQ06305.1"/>
    <property type="molecule type" value="Genomic_DNA"/>
</dbReference>
<keyword evidence="6 7" id="KW-0472">Membrane</keyword>
<comment type="similarity">
    <text evidence="2">Belongs to the peptide transporter carbon starvation (CstA) (TC 2.A.114) family.</text>
</comment>
<evidence type="ECO:0000256" key="4">
    <source>
        <dbReference type="ARBA" id="ARBA00022692"/>
    </source>
</evidence>
<feature type="transmembrane region" description="Helical" evidence="7">
    <location>
        <begin position="442"/>
        <end position="460"/>
    </location>
</feature>
<feature type="transmembrane region" description="Helical" evidence="7">
    <location>
        <begin position="387"/>
        <end position="406"/>
    </location>
</feature>
<evidence type="ECO:0000313" key="10">
    <source>
        <dbReference type="EMBL" id="SUM31005.1"/>
    </source>
</evidence>
<organism evidence="10 11">
    <name type="scientific">Staphylococcus gallinarum</name>
    <dbReference type="NCBI Taxonomy" id="1293"/>
    <lineage>
        <taxon>Bacteria</taxon>
        <taxon>Bacillati</taxon>
        <taxon>Bacillota</taxon>
        <taxon>Bacilli</taxon>
        <taxon>Bacillales</taxon>
        <taxon>Staphylococcaceae</taxon>
        <taxon>Staphylococcus</taxon>
    </lineage>
</organism>
<dbReference type="EMBL" id="UHDK01000001">
    <property type="protein sequence ID" value="SUM31005.1"/>
    <property type="molecule type" value="Genomic_DNA"/>
</dbReference>
<dbReference type="OrthoDB" id="9761224at2"/>
<proteinExistence type="inferred from homology"/>
<dbReference type="Proteomes" id="UP000255277">
    <property type="component" value="Unassembled WGS sequence"/>
</dbReference>
<sequence>MITFIVAIILLVVGYFTYGKYIDKMFRPKEDRPTPAYDQRDNVDYVLMKTSSNSLIQLLNIAGVGPIFGPIMGALYGPVAFIWIVVGCIFAGAVHDYLTGMISIRNKGAHLPELAGKFLGQVMKHFVNIFSILLLLLTGTVFVTSPALLLHNLMDGRIALGIIIFAIFVYYILSTILPIDKIIGRIYPIFGALLLISAVGVGFRLIQTGAPIPELNLQNMHPDGAPIFPLLFFTITCGALSGFHATQTPIISRTTNKEKNGRFIFYGMMIAEGIIAMIWAAAGMSLFNGYDGLNEVLAKGEAALVVSKASHLLLGSVLGTIAVLGVIILPITSGDTSFRSARMIIADYLNYSQSSLLKRIIISAPLFIISFALTQVDFTILWRYFSWANQTTAVIALWVGAMYLLIAKKNFWVAAIPAVFMTWNIFVYILSQKIGLGLDLNMSYVIGFVLTAIWIAYFIYQYRKMTASEGQFELDHPIQTQQQIVS</sequence>
<evidence type="ECO:0000313" key="12">
    <source>
        <dbReference type="Proteomes" id="UP000321057"/>
    </source>
</evidence>
<evidence type="ECO:0000313" key="11">
    <source>
        <dbReference type="Proteomes" id="UP000255277"/>
    </source>
</evidence>
<name>A0A0D0SK48_STAGA</name>
<comment type="subcellular location">
    <subcellularLocation>
        <location evidence="1">Cell membrane</location>
        <topology evidence="1">Multi-pass membrane protein</topology>
    </subcellularLocation>
</comment>
<dbReference type="PANTHER" id="PTHR30252:SF4">
    <property type="entry name" value="CARBON STARVATION"/>
    <property type="match status" value="1"/>
</dbReference>
<dbReference type="Pfam" id="PF02554">
    <property type="entry name" value="CstA"/>
    <property type="match status" value="2"/>
</dbReference>
<dbReference type="AlphaFoldDB" id="A0A0D0SK48"/>
<evidence type="ECO:0000256" key="7">
    <source>
        <dbReference type="SAM" id="Phobius"/>
    </source>
</evidence>
<feature type="transmembrane region" description="Helical" evidence="7">
    <location>
        <begin position="6"/>
        <end position="22"/>
    </location>
</feature>
<feature type="transmembrane region" description="Helical" evidence="7">
    <location>
        <begin position="226"/>
        <end position="243"/>
    </location>
</feature>
<reference evidence="9 12" key="2">
    <citation type="submission" date="2019-07" db="EMBL/GenBank/DDBJ databases">
        <title>Whole genome shotgun sequence of Staphylococcus gallinarum NBRC 109767.</title>
        <authorList>
            <person name="Hosoyama A."/>
            <person name="Uohara A."/>
            <person name="Ohji S."/>
            <person name="Ichikawa N."/>
        </authorList>
    </citation>
    <scope>NUCLEOTIDE SEQUENCE [LARGE SCALE GENOMIC DNA]</scope>
    <source>
        <strain evidence="9 12">NBRC 109767</strain>
    </source>
</reference>
<feature type="transmembrane region" description="Helical" evidence="7">
    <location>
        <begin position="263"/>
        <end position="287"/>
    </location>
</feature>
<feature type="transmembrane region" description="Helical" evidence="7">
    <location>
        <begin position="312"/>
        <end position="332"/>
    </location>
</feature>
<dbReference type="InterPro" id="IPR051605">
    <property type="entry name" value="CstA"/>
</dbReference>
<feature type="domain" description="CstA N-terminal" evidence="8">
    <location>
        <begin position="295"/>
        <end position="423"/>
    </location>
</feature>
<evidence type="ECO:0000256" key="1">
    <source>
        <dbReference type="ARBA" id="ARBA00004651"/>
    </source>
</evidence>
<keyword evidence="4 7" id="KW-0812">Transmembrane</keyword>
<dbReference type="GO" id="GO:0009267">
    <property type="term" value="P:cellular response to starvation"/>
    <property type="evidence" value="ECO:0007669"/>
    <property type="project" value="InterPro"/>
</dbReference>
<feature type="transmembrane region" description="Helical" evidence="7">
    <location>
        <begin position="411"/>
        <end position="430"/>
    </location>
</feature>
<feature type="transmembrane region" description="Helical" evidence="7">
    <location>
        <begin position="360"/>
        <end position="381"/>
    </location>
</feature>
<dbReference type="InterPro" id="IPR003706">
    <property type="entry name" value="CstA_N"/>
</dbReference>
<feature type="transmembrane region" description="Helical" evidence="7">
    <location>
        <begin position="81"/>
        <end position="104"/>
    </location>
</feature>
<keyword evidence="12" id="KW-1185">Reference proteome</keyword>
<gene>
    <name evidence="10" type="primary">cstA</name>
    <name evidence="10" type="ORF">NCTC12195_00410</name>
    <name evidence="9" type="ORF">SGA02_21330</name>
</gene>
<evidence type="ECO:0000313" key="9">
    <source>
        <dbReference type="EMBL" id="GEQ06305.1"/>
    </source>
</evidence>
<accession>A0A0D0SK48</accession>
<evidence type="ECO:0000256" key="2">
    <source>
        <dbReference type="ARBA" id="ARBA00007755"/>
    </source>
</evidence>
<evidence type="ECO:0000256" key="3">
    <source>
        <dbReference type="ARBA" id="ARBA00022475"/>
    </source>
</evidence>
<feature type="domain" description="CstA N-terminal" evidence="8">
    <location>
        <begin position="2"/>
        <end position="209"/>
    </location>
</feature>
<evidence type="ECO:0000259" key="8">
    <source>
        <dbReference type="Pfam" id="PF02554"/>
    </source>
</evidence>
<keyword evidence="3" id="KW-1003">Cell membrane</keyword>
<keyword evidence="5 7" id="KW-1133">Transmembrane helix</keyword>
<evidence type="ECO:0000256" key="6">
    <source>
        <dbReference type="ARBA" id="ARBA00023136"/>
    </source>
</evidence>
<dbReference type="GO" id="GO:0005886">
    <property type="term" value="C:plasma membrane"/>
    <property type="evidence" value="ECO:0007669"/>
    <property type="project" value="UniProtKB-SubCell"/>
</dbReference>
<feature type="transmembrane region" description="Helical" evidence="7">
    <location>
        <begin position="186"/>
        <end position="206"/>
    </location>
</feature>
<protein>
    <submittedName>
        <fullName evidence="10">Carbon starvation protein CstA</fullName>
    </submittedName>
</protein>
<dbReference type="PANTHER" id="PTHR30252">
    <property type="entry name" value="INNER MEMBRANE PEPTIDE TRANSPORTER"/>
    <property type="match status" value="1"/>
</dbReference>
<reference evidence="10 11" key="1">
    <citation type="submission" date="2018-06" db="EMBL/GenBank/DDBJ databases">
        <authorList>
            <consortium name="Pathogen Informatics"/>
            <person name="Doyle S."/>
        </authorList>
    </citation>
    <scope>NUCLEOTIDE SEQUENCE [LARGE SCALE GENOMIC DNA]</scope>
    <source>
        <strain evidence="10 11">NCTC12195</strain>
    </source>
</reference>
<dbReference type="Proteomes" id="UP000321057">
    <property type="component" value="Unassembled WGS sequence"/>
</dbReference>